<reference evidence="1" key="1">
    <citation type="journal article" date="2023" name="Mol. Phylogenet. Evol.">
        <title>Genome-scale phylogeny and comparative genomics of the fungal order Sordariales.</title>
        <authorList>
            <person name="Hensen N."/>
            <person name="Bonometti L."/>
            <person name="Westerberg I."/>
            <person name="Brannstrom I.O."/>
            <person name="Guillou S."/>
            <person name="Cros-Aarteil S."/>
            <person name="Calhoun S."/>
            <person name="Haridas S."/>
            <person name="Kuo A."/>
            <person name="Mondo S."/>
            <person name="Pangilinan J."/>
            <person name="Riley R."/>
            <person name="LaButti K."/>
            <person name="Andreopoulos B."/>
            <person name="Lipzen A."/>
            <person name="Chen C."/>
            <person name="Yan M."/>
            <person name="Daum C."/>
            <person name="Ng V."/>
            <person name="Clum A."/>
            <person name="Steindorff A."/>
            <person name="Ohm R.A."/>
            <person name="Martin F."/>
            <person name="Silar P."/>
            <person name="Natvig D.O."/>
            <person name="Lalanne C."/>
            <person name="Gautier V."/>
            <person name="Ament-Velasquez S.L."/>
            <person name="Kruys A."/>
            <person name="Hutchinson M.I."/>
            <person name="Powell A.J."/>
            <person name="Barry K."/>
            <person name="Miller A.N."/>
            <person name="Grigoriev I.V."/>
            <person name="Debuchy R."/>
            <person name="Gladieux P."/>
            <person name="Hiltunen Thoren M."/>
            <person name="Johannesson H."/>
        </authorList>
    </citation>
    <scope>NUCLEOTIDE SEQUENCE</scope>
    <source>
        <strain evidence="1">CBS 731.68</strain>
    </source>
</reference>
<dbReference type="Proteomes" id="UP001302602">
    <property type="component" value="Unassembled WGS sequence"/>
</dbReference>
<dbReference type="RefSeq" id="XP_062648154.1">
    <property type="nucleotide sequence ID" value="XM_062792790.1"/>
</dbReference>
<proteinExistence type="predicted"/>
<evidence type="ECO:0000313" key="1">
    <source>
        <dbReference type="EMBL" id="KAK4124383.1"/>
    </source>
</evidence>
<sequence>MAGWHECHTHGHAGSVDPRATIQVDVAAVGLSIRPGPGITADIHRSVHYAIPLTNPPHDRGAVKVATIWVYFEAGQKFRIRRLSLWDGQHKIHEMADLN</sequence>
<dbReference type="EMBL" id="MU853227">
    <property type="protein sequence ID" value="KAK4124383.1"/>
    <property type="molecule type" value="Genomic_DNA"/>
</dbReference>
<organism evidence="1 2">
    <name type="scientific">Parathielavia appendiculata</name>
    <dbReference type="NCBI Taxonomy" id="2587402"/>
    <lineage>
        <taxon>Eukaryota</taxon>
        <taxon>Fungi</taxon>
        <taxon>Dikarya</taxon>
        <taxon>Ascomycota</taxon>
        <taxon>Pezizomycotina</taxon>
        <taxon>Sordariomycetes</taxon>
        <taxon>Sordariomycetidae</taxon>
        <taxon>Sordariales</taxon>
        <taxon>Chaetomiaceae</taxon>
        <taxon>Parathielavia</taxon>
    </lineage>
</organism>
<evidence type="ECO:0000313" key="2">
    <source>
        <dbReference type="Proteomes" id="UP001302602"/>
    </source>
</evidence>
<dbReference type="AlphaFoldDB" id="A0AAN6U107"/>
<comment type="caution">
    <text evidence="1">The sequence shown here is derived from an EMBL/GenBank/DDBJ whole genome shotgun (WGS) entry which is preliminary data.</text>
</comment>
<name>A0AAN6U107_9PEZI</name>
<accession>A0AAN6U107</accession>
<protein>
    <submittedName>
        <fullName evidence="1">Uncharacterized protein</fullName>
    </submittedName>
</protein>
<dbReference type="GeneID" id="87829559"/>
<reference evidence="1" key="2">
    <citation type="submission" date="2023-05" db="EMBL/GenBank/DDBJ databases">
        <authorList>
            <consortium name="Lawrence Berkeley National Laboratory"/>
            <person name="Steindorff A."/>
            <person name="Hensen N."/>
            <person name="Bonometti L."/>
            <person name="Westerberg I."/>
            <person name="Brannstrom I.O."/>
            <person name="Guillou S."/>
            <person name="Cros-Aarteil S."/>
            <person name="Calhoun S."/>
            <person name="Haridas S."/>
            <person name="Kuo A."/>
            <person name="Mondo S."/>
            <person name="Pangilinan J."/>
            <person name="Riley R."/>
            <person name="Labutti K."/>
            <person name="Andreopoulos B."/>
            <person name="Lipzen A."/>
            <person name="Chen C."/>
            <person name="Yanf M."/>
            <person name="Daum C."/>
            <person name="Ng V."/>
            <person name="Clum A."/>
            <person name="Ohm R."/>
            <person name="Martin F."/>
            <person name="Silar P."/>
            <person name="Natvig D."/>
            <person name="Lalanne C."/>
            <person name="Gautier V."/>
            <person name="Ament-Velasquez S.L."/>
            <person name="Kruys A."/>
            <person name="Hutchinson M.I."/>
            <person name="Powell A.J."/>
            <person name="Barry K."/>
            <person name="Miller A.N."/>
            <person name="Grigoriev I.V."/>
            <person name="Debuchy R."/>
            <person name="Gladieux P."/>
            <person name="Thoren M.H."/>
            <person name="Johannesson H."/>
        </authorList>
    </citation>
    <scope>NUCLEOTIDE SEQUENCE</scope>
    <source>
        <strain evidence="1">CBS 731.68</strain>
    </source>
</reference>
<keyword evidence="2" id="KW-1185">Reference proteome</keyword>
<gene>
    <name evidence="1" type="ORF">N657DRAFT_644605</name>
</gene>